<keyword evidence="7" id="KW-0349">Heme</keyword>
<sequence>MLPSDETTARLLTAFAAGIAAHVTIFRLGEWDVAAAKIPASLFLVQFGLFIYYLFFAGPPTAPGTALWLVGQVTAALIAGTSTSILVYRALFHRLNSFPGPFPARLSIWYVTSLYARNPDAFNTIRGLHQRYGDFVRTGPTELSVNHPDALHAVHSGRSECTKGPWYSMLHPFISLFAIRDKAEHSRRRKPWELAFRPNAVLEYLPALEKGTNELVQQVEKNQGKPMDMTYWINLFTFDLTGRIAFSQEYECVKYNKKHPIMEINDSSNLVTGVVSQVVWLISFIKATPGLNANMKALIGFSEEQVQNRQKMQTHGRRDVFSWLWEDFQEQGIETPQSRLDLVADASLVIFAGSGTVAVTIIGCLYFLTTSSPTYLQQIREELAALPELNSHTLTKATTLNAVINETLRLHYPALSGFQRQTPPEGITIGGRYIPGHTNIKIPFYTLFRDERNFAHPEKFIPERWTTKKELVRNPEAFAPFLLGPYNCLGKSLALMQVRHVLVELIRRYEIELAPGADPDAYWRERTDGFVMGLAPLQLVFKEREAPAL</sequence>
<dbReference type="OrthoDB" id="6692864at2759"/>
<feature type="transmembrane region" description="Helical" evidence="8">
    <location>
        <begin position="36"/>
        <end position="55"/>
    </location>
</feature>
<dbReference type="PANTHER" id="PTHR24305">
    <property type="entry name" value="CYTOCHROME P450"/>
    <property type="match status" value="1"/>
</dbReference>
<dbReference type="VEuPathDB" id="FungiDB:BO72DRAFT_369516"/>
<keyword evidence="8" id="KW-0472">Membrane</keyword>
<feature type="transmembrane region" description="Helical" evidence="8">
    <location>
        <begin position="12"/>
        <end position="29"/>
    </location>
</feature>
<keyword evidence="8" id="KW-1133">Transmembrane helix</keyword>
<dbReference type="EMBL" id="KZ824626">
    <property type="protein sequence ID" value="RAK81185.1"/>
    <property type="molecule type" value="Genomic_DNA"/>
</dbReference>
<protein>
    <submittedName>
        <fullName evidence="9">Benzoate 4-monooxygenase cytochrome P450</fullName>
    </submittedName>
</protein>
<dbReference type="InterPro" id="IPR001128">
    <property type="entry name" value="Cyt_P450"/>
</dbReference>
<dbReference type="Gene3D" id="1.10.630.10">
    <property type="entry name" value="Cytochrome P450"/>
    <property type="match status" value="1"/>
</dbReference>
<dbReference type="PRINTS" id="PR00463">
    <property type="entry name" value="EP450I"/>
</dbReference>
<feature type="transmembrane region" description="Helical" evidence="8">
    <location>
        <begin position="348"/>
        <end position="368"/>
    </location>
</feature>
<keyword evidence="6 9" id="KW-0503">Monooxygenase</keyword>
<evidence type="ECO:0000256" key="2">
    <source>
        <dbReference type="ARBA" id="ARBA00010617"/>
    </source>
</evidence>
<feature type="transmembrane region" description="Helical" evidence="8">
    <location>
        <begin position="67"/>
        <end position="88"/>
    </location>
</feature>
<reference evidence="9 10" key="1">
    <citation type="submission" date="2018-02" db="EMBL/GenBank/DDBJ databases">
        <title>The genomes of Aspergillus section Nigri reveals drivers in fungal speciation.</title>
        <authorList>
            <consortium name="DOE Joint Genome Institute"/>
            <person name="Vesth T.C."/>
            <person name="Nybo J."/>
            <person name="Theobald S."/>
            <person name="Brandl J."/>
            <person name="Frisvad J.C."/>
            <person name="Nielsen K.F."/>
            <person name="Lyhne E.K."/>
            <person name="Kogle M.E."/>
            <person name="Kuo A."/>
            <person name="Riley R."/>
            <person name="Clum A."/>
            <person name="Nolan M."/>
            <person name="Lipzen A."/>
            <person name="Salamov A."/>
            <person name="Henrissat B."/>
            <person name="Wiebenga A."/>
            <person name="De vries R.P."/>
            <person name="Grigoriev I.V."/>
            <person name="Mortensen U.H."/>
            <person name="Andersen M.R."/>
            <person name="Baker S.E."/>
        </authorList>
    </citation>
    <scope>NUCLEOTIDE SEQUENCE [LARGE SCALE GENOMIC DNA]</scope>
    <source>
        <strain evidence="9 10">CBS 313.89</strain>
    </source>
</reference>
<dbReference type="GO" id="GO:0004497">
    <property type="term" value="F:monooxygenase activity"/>
    <property type="evidence" value="ECO:0007669"/>
    <property type="project" value="UniProtKB-KW"/>
</dbReference>
<keyword evidence="4" id="KW-0560">Oxidoreductase</keyword>
<feature type="binding site" description="axial binding residue" evidence="7">
    <location>
        <position position="488"/>
    </location>
    <ligand>
        <name>heme</name>
        <dbReference type="ChEBI" id="CHEBI:30413"/>
    </ligand>
    <ligandPart>
        <name>Fe</name>
        <dbReference type="ChEBI" id="CHEBI:18248"/>
    </ligandPart>
</feature>
<evidence type="ECO:0000313" key="9">
    <source>
        <dbReference type="EMBL" id="RAK81185.1"/>
    </source>
</evidence>
<evidence type="ECO:0000256" key="6">
    <source>
        <dbReference type="ARBA" id="ARBA00023033"/>
    </source>
</evidence>
<evidence type="ECO:0000256" key="1">
    <source>
        <dbReference type="ARBA" id="ARBA00001971"/>
    </source>
</evidence>
<comment type="similarity">
    <text evidence="2">Belongs to the cytochrome P450 family.</text>
</comment>
<dbReference type="InterPro" id="IPR002401">
    <property type="entry name" value="Cyt_P450_E_grp-I"/>
</dbReference>
<dbReference type="Pfam" id="PF00067">
    <property type="entry name" value="p450"/>
    <property type="match status" value="1"/>
</dbReference>
<evidence type="ECO:0000256" key="4">
    <source>
        <dbReference type="ARBA" id="ARBA00023002"/>
    </source>
</evidence>
<accession>A0A8G1RX50</accession>
<keyword evidence="3 7" id="KW-0479">Metal-binding</keyword>
<dbReference type="RefSeq" id="XP_040805195.1">
    <property type="nucleotide sequence ID" value="XM_040940920.1"/>
</dbReference>
<keyword evidence="8" id="KW-0812">Transmembrane</keyword>
<evidence type="ECO:0000256" key="3">
    <source>
        <dbReference type="ARBA" id="ARBA00022723"/>
    </source>
</evidence>
<dbReference type="GeneID" id="63858253"/>
<dbReference type="PRINTS" id="PR00385">
    <property type="entry name" value="P450"/>
</dbReference>
<keyword evidence="5 7" id="KW-0408">Iron</keyword>
<comment type="cofactor">
    <cofactor evidence="1 7">
        <name>heme</name>
        <dbReference type="ChEBI" id="CHEBI:30413"/>
    </cofactor>
</comment>
<proteinExistence type="inferred from homology"/>
<dbReference type="InterPro" id="IPR050121">
    <property type="entry name" value="Cytochrome_P450_monoxygenase"/>
</dbReference>
<gene>
    <name evidence="9" type="ORF">BO72DRAFT_369516</name>
</gene>
<evidence type="ECO:0000256" key="8">
    <source>
        <dbReference type="SAM" id="Phobius"/>
    </source>
</evidence>
<dbReference type="GO" id="GO:0020037">
    <property type="term" value="F:heme binding"/>
    <property type="evidence" value="ECO:0007669"/>
    <property type="project" value="InterPro"/>
</dbReference>
<dbReference type="PANTHER" id="PTHR24305:SF187">
    <property type="entry name" value="P450, PUTATIVE (EUROFUNG)-RELATED"/>
    <property type="match status" value="1"/>
</dbReference>
<evidence type="ECO:0000313" key="10">
    <source>
        <dbReference type="Proteomes" id="UP000249789"/>
    </source>
</evidence>
<dbReference type="GO" id="GO:0005506">
    <property type="term" value="F:iron ion binding"/>
    <property type="evidence" value="ECO:0007669"/>
    <property type="project" value="InterPro"/>
</dbReference>
<dbReference type="SUPFAM" id="SSF48264">
    <property type="entry name" value="Cytochrome P450"/>
    <property type="match status" value="1"/>
</dbReference>
<evidence type="ECO:0000256" key="5">
    <source>
        <dbReference type="ARBA" id="ARBA00023004"/>
    </source>
</evidence>
<dbReference type="Proteomes" id="UP000249789">
    <property type="component" value="Unassembled WGS sequence"/>
</dbReference>
<name>A0A8G1RX50_9EURO</name>
<dbReference type="AlphaFoldDB" id="A0A8G1RX50"/>
<dbReference type="GO" id="GO:0016705">
    <property type="term" value="F:oxidoreductase activity, acting on paired donors, with incorporation or reduction of molecular oxygen"/>
    <property type="evidence" value="ECO:0007669"/>
    <property type="project" value="InterPro"/>
</dbReference>
<keyword evidence="10" id="KW-1185">Reference proteome</keyword>
<evidence type="ECO:0000256" key="7">
    <source>
        <dbReference type="PIRSR" id="PIRSR602401-1"/>
    </source>
</evidence>
<organism evidence="9 10">
    <name type="scientific">Aspergillus fijiensis CBS 313.89</name>
    <dbReference type="NCBI Taxonomy" id="1448319"/>
    <lineage>
        <taxon>Eukaryota</taxon>
        <taxon>Fungi</taxon>
        <taxon>Dikarya</taxon>
        <taxon>Ascomycota</taxon>
        <taxon>Pezizomycotina</taxon>
        <taxon>Eurotiomycetes</taxon>
        <taxon>Eurotiomycetidae</taxon>
        <taxon>Eurotiales</taxon>
        <taxon>Aspergillaceae</taxon>
        <taxon>Aspergillus</taxon>
    </lineage>
</organism>
<dbReference type="InterPro" id="IPR036396">
    <property type="entry name" value="Cyt_P450_sf"/>
</dbReference>
<dbReference type="CDD" id="cd11061">
    <property type="entry name" value="CYP67-like"/>
    <property type="match status" value="1"/>
</dbReference>